<name>A0AAD3H261_9STRA</name>
<gene>
    <name evidence="1" type="ORF">CTEN210_03624</name>
</gene>
<dbReference type="Proteomes" id="UP001054902">
    <property type="component" value="Unassembled WGS sequence"/>
</dbReference>
<dbReference type="AlphaFoldDB" id="A0AAD3H261"/>
<protein>
    <submittedName>
        <fullName evidence="1">Uncharacterized protein</fullName>
    </submittedName>
</protein>
<proteinExistence type="predicted"/>
<accession>A0AAD3H261</accession>
<evidence type="ECO:0000313" key="1">
    <source>
        <dbReference type="EMBL" id="GFH47149.1"/>
    </source>
</evidence>
<evidence type="ECO:0000313" key="2">
    <source>
        <dbReference type="Proteomes" id="UP001054902"/>
    </source>
</evidence>
<sequence length="325" mass="37442">MEFIKTKKQHISQIKKVFIGLAAFACMIYATFERAQQSRYIQDEVQKITRKFDFKRAVSSTQYLEDEDMNITSPTEFHLSENHTFTFPEDPAATTLRASHVTYLREYKEILHRGSSGEECASMPKVFQWILQQLHESEEKYPLFIAYGEMIHLLREGDFIHKNGSYIDDDLDTWAIPETVVFLANLEHLLFEKFGWTMRLFSPDTDVINFVQIMESCGHRPRNAATKVTDTKEPAIELYPLVPAKGDDSLLVDSWQGTKIDKDLVFPAQDYVFESKALDKPITVKLAQKYDEILKCLYGNWTVPSSKHADIGSVCISEREVASEE</sequence>
<organism evidence="1 2">
    <name type="scientific">Chaetoceros tenuissimus</name>
    <dbReference type="NCBI Taxonomy" id="426638"/>
    <lineage>
        <taxon>Eukaryota</taxon>
        <taxon>Sar</taxon>
        <taxon>Stramenopiles</taxon>
        <taxon>Ochrophyta</taxon>
        <taxon>Bacillariophyta</taxon>
        <taxon>Coscinodiscophyceae</taxon>
        <taxon>Chaetocerotophycidae</taxon>
        <taxon>Chaetocerotales</taxon>
        <taxon>Chaetocerotaceae</taxon>
        <taxon>Chaetoceros</taxon>
    </lineage>
</organism>
<dbReference type="EMBL" id="BLLK01000022">
    <property type="protein sequence ID" value="GFH47149.1"/>
    <property type="molecule type" value="Genomic_DNA"/>
</dbReference>
<keyword evidence="2" id="KW-1185">Reference proteome</keyword>
<reference evidence="1 2" key="1">
    <citation type="journal article" date="2021" name="Sci. Rep.">
        <title>The genome of the diatom Chaetoceros tenuissimus carries an ancient integrated fragment of an extant virus.</title>
        <authorList>
            <person name="Hongo Y."/>
            <person name="Kimura K."/>
            <person name="Takaki Y."/>
            <person name="Yoshida Y."/>
            <person name="Baba S."/>
            <person name="Kobayashi G."/>
            <person name="Nagasaki K."/>
            <person name="Hano T."/>
            <person name="Tomaru Y."/>
        </authorList>
    </citation>
    <scope>NUCLEOTIDE SEQUENCE [LARGE SCALE GENOMIC DNA]</scope>
    <source>
        <strain evidence="1 2">NIES-3715</strain>
    </source>
</reference>
<comment type="caution">
    <text evidence="1">The sequence shown here is derived from an EMBL/GenBank/DDBJ whole genome shotgun (WGS) entry which is preliminary data.</text>
</comment>